<dbReference type="AlphaFoldDB" id="A0A0L0SFA5"/>
<dbReference type="CDD" id="cd00866">
    <property type="entry name" value="PEBP_euk"/>
    <property type="match status" value="1"/>
</dbReference>
<sequence>MFGLRAPSRRLAAAVLATRAARPRALATASALPEDLQLPETGAIPAFDEALKVLKAANAAPATKDLPTVWAFRYAAGDFSKPEFCQLGLDHFVKHRRPRVVQFAEQRGVFQDFFPKREDEINVEVHLAARGEELIKMGGDLAPSETTTPPAVYIQPFHAEEKKYTFLLLDADKVRPDLEMQSEEILWMVKDIPLSASTATVPLNLPTTAADATTGTVGHLVLPYVPPHPTKGSGTHRVVALVLEQPAAETTESADTAAPTTSLPRQVAVWDLVQAQGLTPRGLLLWKTEWDTTVSDVFRNVLKEREPRFVTRPKIGRKGVDGLIGNKYHNV</sequence>
<reference evidence="2" key="2">
    <citation type="submission" date="2009-11" db="EMBL/GenBank/DDBJ databases">
        <title>The Genome Sequence of Allomyces macrogynus strain ATCC 38327.</title>
        <authorList>
            <consortium name="The Broad Institute Genome Sequencing Platform"/>
            <person name="Russ C."/>
            <person name="Cuomo C."/>
            <person name="Shea T."/>
            <person name="Young S.K."/>
            <person name="Zeng Q."/>
            <person name="Koehrsen M."/>
            <person name="Haas B."/>
            <person name="Borodovsky M."/>
            <person name="Guigo R."/>
            <person name="Alvarado L."/>
            <person name="Berlin A."/>
            <person name="Borenstein D."/>
            <person name="Chen Z."/>
            <person name="Engels R."/>
            <person name="Freedman E."/>
            <person name="Gellesch M."/>
            <person name="Goldberg J."/>
            <person name="Griggs A."/>
            <person name="Gujja S."/>
            <person name="Heiman D."/>
            <person name="Hepburn T."/>
            <person name="Howarth C."/>
            <person name="Jen D."/>
            <person name="Larson L."/>
            <person name="Lewis B."/>
            <person name="Mehta T."/>
            <person name="Park D."/>
            <person name="Pearson M."/>
            <person name="Roberts A."/>
            <person name="Saif S."/>
            <person name="Shenoy N."/>
            <person name="Sisk P."/>
            <person name="Stolte C."/>
            <person name="Sykes S."/>
            <person name="Walk T."/>
            <person name="White J."/>
            <person name="Yandava C."/>
            <person name="Burger G."/>
            <person name="Gray M.W."/>
            <person name="Holland P.W.H."/>
            <person name="King N."/>
            <person name="Lang F.B.F."/>
            <person name="Roger A.J."/>
            <person name="Ruiz-Trillo I."/>
            <person name="Lander E."/>
            <person name="Nusbaum C."/>
        </authorList>
    </citation>
    <scope>NUCLEOTIDE SEQUENCE [LARGE SCALE GENOMIC DNA]</scope>
    <source>
        <strain evidence="2">ATCC 38327</strain>
    </source>
</reference>
<dbReference type="STRING" id="578462.A0A0L0SFA5"/>
<dbReference type="SUPFAM" id="SSF49777">
    <property type="entry name" value="PEBP-like"/>
    <property type="match status" value="1"/>
</dbReference>
<name>A0A0L0SFA5_ALLM3</name>
<dbReference type="InterPro" id="IPR035810">
    <property type="entry name" value="PEBP_euk"/>
</dbReference>
<keyword evidence="2" id="KW-1185">Reference proteome</keyword>
<reference evidence="1 2" key="1">
    <citation type="submission" date="2009-11" db="EMBL/GenBank/DDBJ databases">
        <title>Annotation of Allomyces macrogynus ATCC 38327.</title>
        <authorList>
            <consortium name="The Broad Institute Genome Sequencing Platform"/>
            <person name="Russ C."/>
            <person name="Cuomo C."/>
            <person name="Burger G."/>
            <person name="Gray M.W."/>
            <person name="Holland P.W.H."/>
            <person name="King N."/>
            <person name="Lang F.B.F."/>
            <person name="Roger A.J."/>
            <person name="Ruiz-Trillo I."/>
            <person name="Young S.K."/>
            <person name="Zeng Q."/>
            <person name="Gargeya S."/>
            <person name="Fitzgerald M."/>
            <person name="Haas B."/>
            <person name="Abouelleil A."/>
            <person name="Alvarado L."/>
            <person name="Arachchi H.M."/>
            <person name="Berlin A."/>
            <person name="Chapman S.B."/>
            <person name="Gearin G."/>
            <person name="Goldberg J."/>
            <person name="Griggs A."/>
            <person name="Gujja S."/>
            <person name="Hansen M."/>
            <person name="Heiman D."/>
            <person name="Howarth C."/>
            <person name="Larimer J."/>
            <person name="Lui A."/>
            <person name="MacDonald P.J.P."/>
            <person name="McCowen C."/>
            <person name="Montmayeur A."/>
            <person name="Murphy C."/>
            <person name="Neiman D."/>
            <person name="Pearson M."/>
            <person name="Priest M."/>
            <person name="Roberts A."/>
            <person name="Saif S."/>
            <person name="Shea T."/>
            <person name="Sisk P."/>
            <person name="Stolte C."/>
            <person name="Sykes S."/>
            <person name="Wortman J."/>
            <person name="Nusbaum C."/>
            <person name="Birren B."/>
        </authorList>
    </citation>
    <scope>NUCLEOTIDE SEQUENCE [LARGE SCALE GENOMIC DNA]</scope>
    <source>
        <strain evidence="1 2">ATCC 38327</strain>
    </source>
</reference>
<dbReference type="InterPro" id="IPR036610">
    <property type="entry name" value="PEBP-like_sf"/>
</dbReference>
<dbReference type="InterPro" id="IPR008914">
    <property type="entry name" value="PEBP"/>
</dbReference>
<dbReference type="OrthoDB" id="2153661at2759"/>
<evidence type="ECO:0000313" key="1">
    <source>
        <dbReference type="EMBL" id="KNE61119.1"/>
    </source>
</evidence>
<dbReference type="Gene3D" id="3.90.280.10">
    <property type="entry name" value="PEBP-like"/>
    <property type="match status" value="1"/>
</dbReference>
<dbReference type="PANTHER" id="PTHR11362:SF82">
    <property type="entry name" value="PHOSPHATIDYLETHANOLAMINE-BINDING PROTEIN 4"/>
    <property type="match status" value="1"/>
</dbReference>
<accession>A0A0L0SFA5</accession>
<organism evidence="1 2">
    <name type="scientific">Allomyces macrogynus (strain ATCC 38327)</name>
    <name type="common">Allomyces javanicus var. macrogynus</name>
    <dbReference type="NCBI Taxonomy" id="578462"/>
    <lineage>
        <taxon>Eukaryota</taxon>
        <taxon>Fungi</taxon>
        <taxon>Fungi incertae sedis</taxon>
        <taxon>Blastocladiomycota</taxon>
        <taxon>Blastocladiomycetes</taxon>
        <taxon>Blastocladiales</taxon>
        <taxon>Blastocladiaceae</taxon>
        <taxon>Allomyces</taxon>
    </lineage>
</organism>
<dbReference type="EMBL" id="GG745337">
    <property type="protein sequence ID" value="KNE61119.1"/>
    <property type="molecule type" value="Genomic_DNA"/>
</dbReference>
<dbReference type="VEuPathDB" id="FungiDB:AMAG_06870"/>
<dbReference type="Pfam" id="PF01161">
    <property type="entry name" value="PBP"/>
    <property type="match status" value="1"/>
</dbReference>
<evidence type="ECO:0000313" key="2">
    <source>
        <dbReference type="Proteomes" id="UP000054350"/>
    </source>
</evidence>
<dbReference type="Proteomes" id="UP000054350">
    <property type="component" value="Unassembled WGS sequence"/>
</dbReference>
<gene>
    <name evidence="1" type="ORF">AMAG_06870</name>
</gene>
<dbReference type="eggNOG" id="KOG3346">
    <property type="taxonomic scope" value="Eukaryota"/>
</dbReference>
<dbReference type="PANTHER" id="PTHR11362">
    <property type="entry name" value="PHOSPHATIDYLETHANOLAMINE-BINDING PROTEIN"/>
    <property type="match status" value="1"/>
</dbReference>
<proteinExistence type="predicted"/>
<protein>
    <submittedName>
        <fullName evidence="1">Uncharacterized protein</fullName>
    </submittedName>
</protein>